<reference evidence="2 3" key="1">
    <citation type="journal article" date="2011" name="Front. Microbiol.">
        <title>Two Strains of Crocosphaera watsonii with Highly Conserved Genomes are Distinguished by Strain-Specific Features.</title>
        <authorList>
            <person name="Bench S.R."/>
            <person name="Ilikchyan I.N."/>
            <person name="Tripp H.J."/>
            <person name="Zehr J.P."/>
        </authorList>
    </citation>
    <scope>NUCLEOTIDE SEQUENCE [LARGE SCALE GENOMIC DNA]</scope>
    <source>
        <strain evidence="2 3">WH 0003</strain>
    </source>
</reference>
<dbReference type="EMBL" id="AESD01000661">
    <property type="protein sequence ID" value="EHJ10878.1"/>
    <property type="molecule type" value="Genomic_DNA"/>
</dbReference>
<keyword evidence="1" id="KW-0812">Transmembrane</keyword>
<dbReference type="Pfam" id="PF18936">
    <property type="entry name" value="DUF5684"/>
    <property type="match status" value="1"/>
</dbReference>
<accession>G5JAB3</accession>
<proteinExistence type="predicted"/>
<feature type="transmembrane region" description="Helical" evidence="1">
    <location>
        <begin position="70"/>
        <end position="93"/>
    </location>
</feature>
<dbReference type="Proteomes" id="UP000003477">
    <property type="component" value="Unassembled WGS sequence"/>
</dbReference>
<keyword evidence="1" id="KW-1133">Transmembrane helix</keyword>
<dbReference type="AlphaFoldDB" id="G5JAB3"/>
<dbReference type="PATRIC" id="fig|423471.3.peg.4095"/>
<evidence type="ECO:0000313" key="3">
    <source>
        <dbReference type="Proteomes" id="UP000003477"/>
    </source>
</evidence>
<sequence>MLPLILAQSSSGSDGSSALANIISIIIYFAGAFFCFKIYEKCGVENPWFAFIPILGTYANFQAGDEENPLLWTILACIPCVNIAAIIKLIIAWVNICKKINKSPWLLLLMPCFSVLILGYFAYG</sequence>
<dbReference type="GeneID" id="88767814"/>
<evidence type="ECO:0000256" key="1">
    <source>
        <dbReference type="SAM" id="Phobius"/>
    </source>
</evidence>
<dbReference type="InterPro" id="IPR043739">
    <property type="entry name" value="DUF5684"/>
</dbReference>
<gene>
    <name evidence="2" type="ORF">CWATWH0003_4377</name>
</gene>
<evidence type="ECO:0000313" key="2">
    <source>
        <dbReference type="EMBL" id="EHJ10878.1"/>
    </source>
</evidence>
<feature type="transmembrane region" description="Helical" evidence="1">
    <location>
        <begin position="48"/>
        <end position="64"/>
    </location>
</feature>
<feature type="transmembrane region" description="Helical" evidence="1">
    <location>
        <begin position="18"/>
        <end position="36"/>
    </location>
</feature>
<protein>
    <submittedName>
        <fullName evidence="2">Uncharacterized protein</fullName>
    </submittedName>
</protein>
<organism evidence="2 3">
    <name type="scientific">Crocosphaera watsonii WH 0003</name>
    <dbReference type="NCBI Taxonomy" id="423471"/>
    <lineage>
        <taxon>Bacteria</taxon>
        <taxon>Bacillati</taxon>
        <taxon>Cyanobacteriota</taxon>
        <taxon>Cyanophyceae</taxon>
        <taxon>Oscillatoriophycideae</taxon>
        <taxon>Chroococcales</taxon>
        <taxon>Aphanothecaceae</taxon>
        <taxon>Crocosphaera</taxon>
    </lineage>
</organism>
<feature type="transmembrane region" description="Helical" evidence="1">
    <location>
        <begin position="105"/>
        <end position="123"/>
    </location>
</feature>
<comment type="caution">
    <text evidence="2">The sequence shown here is derived from an EMBL/GenBank/DDBJ whole genome shotgun (WGS) entry which is preliminary data.</text>
</comment>
<dbReference type="RefSeq" id="WP_007312280.1">
    <property type="nucleotide sequence ID" value="NZ_AESD01000661.1"/>
</dbReference>
<keyword evidence="1" id="KW-0472">Membrane</keyword>
<name>G5JAB3_CROWT</name>